<dbReference type="EMBL" id="CP016400">
    <property type="protein sequence ID" value="AOG25493.1"/>
    <property type="molecule type" value="Genomic_DNA"/>
</dbReference>
<dbReference type="AlphaFoldDB" id="A0A9W3SJP3"/>
<name>A0A9W3SJP3_LACJH</name>
<dbReference type="Proteomes" id="UP000094691">
    <property type="component" value="Chromosome"/>
</dbReference>
<sequence length="68" mass="7847">MKLNEQQKFMLKKLDPLLEQASIAFLDDSEHFSYLVNHVLAKLGNMSFTGLTDLKDEVNEIVQEDMEC</sequence>
<evidence type="ECO:0000313" key="2">
    <source>
        <dbReference type="Proteomes" id="UP000094691"/>
    </source>
</evidence>
<gene>
    <name evidence="1" type="ORF">BBP16_00555</name>
</gene>
<organism evidence="1 2">
    <name type="scientific">Lactobacillus johnsonii</name>
    <dbReference type="NCBI Taxonomy" id="33959"/>
    <lineage>
        <taxon>Bacteria</taxon>
        <taxon>Bacillati</taxon>
        <taxon>Bacillota</taxon>
        <taxon>Bacilli</taxon>
        <taxon>Lactobacillales</taxon>
        <taxon>Lactobacillaceae</taxon>
        <taxon>Lactobacillus</taxon>
    </lineage>
</organism>
<proteinExistence type="predicted"/>
<protein>
    <submittedName>
        <fullName evidence="1">Uncharacterized protein</fullName>
    </submittedName>
</protein>
<evidence type="ECO:0000313" key="1">
    <source>
        <dbReference type="EMBL" id="AOG25493.1"/>
    </source>
</evidence>
<reference evidence="1 2" key="1">
    <citation type="submission" date="2016-07" db="EMBL/GenBank/DDBJ databases">
        <title>Genome sequencing project for further understanding the molecular mechanisms of preventing non-alcoholic fatty liver disease.</title>
        <authorList>
            <person name="Wang H."/>
        </authorList>
    </citation>
    <scope>NUCLEOTIDE SEQUENCE [LARGE SCALE GENOMIC DNA]</scope>
    <source>
        <strain evidence="1 2">BS15</strain>
    </source>
</reference>
<accession>A0A9W3SJP3</accession>